<proteinExistence type="inferred from homology"/>
<dbReference type="SUPFAM" id="SSF50249">
    <property type="entry name" value="Nucleic acid-binding proteins"/>
    <property type="match status" value="1"/>
</dbReference>
<dbReference type="InterPro" id="IPR004665">
    <property type="entry name" value="Term_rho"/>
</dbReference>
<dbReference type="InterPro" id="IPR036269">
    <property type="entry name" value="Rho_N_sf"/>
</dbReference>
<dbReference type="Gene3D" id="1.10.720.10">
    <property type="match status" value="1"/>
</dbReference>
<keyword evidence="1 9" id="KW-0806">Transcription termination</keyword>
<evidence type="ECO:0000313" key="14">
    <source>
        <dbReference type="Proteomes" id="UP001208935"/>
    </source>
</evidence>
<organism evidence="13 14">
    <name type="scientific">Verminephrobacter aporrectodeae subsp. tuberculatae</name>
    <dbReference type="NCBI Taxonomy" id="1110392"/>
    <lineage>
        <taxon>Bacteria</taxon>
        <taxon>Pseudomonadati</taxon>
        <taxon>Pseudomonadota</taxon>
        <taxon>Betaproteobacteria</taxon>
        <taxon>Burkholderiales</taxon>
        <taxon>Comamonadaceae</taxon>
        <taxon>Verminephrobacter</taxon>
    </lineage>
</organism>
<dbReference type="CDD" id="cd04459">
    <property type="entry name" value="Rho_CSD"/>
    <property type="match status" value="1"/>
</dbReference>
<sequence>MHLNELKALHVSEVLKQAEELDIENTGRMRKQELMFAIIKKRAKAGEQVFADGVLEILPDGFGFLRSPDTSFTASTDDIYISPSQVRRFNLHTGDMIEGEVRTPKDGERYFALTKLDAVNGGPPEQNKHKVMFENLTPLFPKEQMRLEREIKGEENITGRIIDIIAPLGRGQRALIVAPPKSGKTVMMQHIAHAITANNPDVHLMVLLVDERPEEVTEMQRTVKGEIIASTFDEPAARHVHVAEMVIERAKRLVELKKDVVILLDSITRLARAYNNVVPSSGKVLSGGVDAAALQRPKRFFGAARKVEEGGSLTIVATALVDTGSRMDEVIFEEFKGTGNCEIHLNRRLYEKRVFPAIELNKSGTRREELLLAPEILQKTRILRQFMYNMDEIESMELMIKNMRATKTNVDFFDMMRRGG</sequence>
<gene>
    <name evidence="9 13" type="primary">rho</name>
    <name evidence="13" type="ORF">D5039_14395</name>
</gene>
<name>A0ABT3KVF2_9BURK</name>
<dbReference type="Pfam" id="PF07498">
    <property type="entry name" value="Rho_N"/>
    <property type="match status" value="1"/>
</dbReference>
<evidence type="ECO:0000256" key="3">
    <source>
        <dbReference type="ARBA" id="ARBA00022801"/>
    </source>
</evidence>
<dbReference type="RefSeq" id="WP_010100669.1">
    <property type="nucleotide sequence ID" value="NZ_QZCV01000002.1"/>
</dbReference>
<evidence type="ECO:0000256" key="9">
    <source>
        <dbReference type="HAMAP-Rule" id="MF_01884"/>
    </source>
</evidence>
<evidence type="ECO:0000256" key="2">
    <source>
        <dbReference type="ARBA" id="ARBA00022741"/>
    </source>
</evidence>
<evidence type="ECO:0000256" key="4">
    <source>
        <dbReference type="ARBA" id="ARBA00022806"/>
    </source>
</evidence>
<dbReference type="InterPro" id="IPR011113">
    <property type="entry name" value="Rho_RNA-bd"/>
</dbReference>
<dbReference type="PROSITE" id="PS51856">
    <property type="entry name" value="RHO_RNA_BD"/>
    <property type="match status" value="1"/>
</dbReference>
<comment type="caution">
    <text evidence="13">The sequence shown here is derived from an EMBL/GenBank/DDBJ whole genome shotgun (WGS) entry which is preliminary data.</text>
</comment>
<keyword evidence="8 9" id="KW-0804">Transcription</keyword>
<dbReference type="NCBIfam" id="NF006886">
    <property type="entry name" value="PRK09376.1"/>
    <property type="match status" value="1"/>
</dbReference>
<accession>A0ABT3KVF2</accession>
<reference evidence="14" key="1">
    <citation type="submission" date="2023-07" db="EMBL/GenBank/DDBJ databases">
        <title>Verminephrobacter genomes.</title>
        <authorList>
            <person name="Lund M.B."/>
        </authorList>
    </citation>
    <scope>NUCLEOTIDE SEQUENCE [LARGE SCALE GENOMIC DNA]</scope>
    <source>
        <strain evidence="14">AtM5-05</strain>
    </source>
</reference>
<dbReference type="PANTHER" id="PTHR46425:SF1">
    <property type="entry name" value="TRANSCRIPTION TERMINATION FACTOR RHO"/>
    <property type="match status" value="1"/>
</dbReference>
<comment type="function">
    <text evidence="9">Facilitates transcription termination by a mechanism that involves Rho binding to the nascent RNA, activation of Rho's RNA-dependent ATPase activity, and release of the mRNA from the DNA template.</text>
</comment>
<keyword evidence="14" id="KW-1185">Reference proteome</keyword>
<dbReference type="NCBIfam" id="TIGR00767">
    <property type="entry name" value="rho"/>
    <property type="match status" value="1"/>
</dbReference>
<dbReference type="SUPFAM" id="SSF68912">
    <property type="entry name" value="Rho N-terminal domain-like"/>
    <property type="match status" value="1"/>
</dbReference>
<evidence type="ECO:0000259" key="12">
    <source>
        <dbReference type="PROSITE" id="PS51856"/>
    </source>
</evidence>
<evidence type="ECO:0000256" key="10">
    <source>
        <dbReference type="NCBIfam" id="TIGR00767"/>
    </source>
</evidence>
<dbReference type="EMBL" id="QZCW01000002">
    <property type="protein sequence ID" value="MCW5322298.1"/>
    <property type="molecule type" value="Genomic_DNA"/>
</dbReference>
<dbReference type="SMART" id="SM00382">
    <property type="entry name" value="AAA"/>
    <property type="match status" value="1"/>
</dbReference>
<evidence type="ECO:0000256" key="8">
    <source>
        <dbReference type="ARBA" id="ARBA00023163"/>
    </source>
</evidence>
<evidence type="ECO:0000256" key="1">
    <source>
        <dbReference type="ARBA" id="ARBA00022472"/>
    </source>
</evidence>
<feature type="binding site" evidence="9">
    <location>
        <begin position="169"/>
        <end position="174"/>
    </location>
    <ligand>
        <name>ATP</name>
        <dbReference type="ChEBI" id="CHEBI:30616"/>
    </ligand>
</feature>
<protein>
    <recommendedName>
        <fullName evidence="9 10">Transcription termination factor Rho</fullName>
        <ecNumber evidence="9 10">3.6.4.-</ecNumber>
    </recommendedName>
    <alternativeName>
        <fullName evidence="9">ATP-dependent helicase Rho</fullName>
    </alternativeName>
</protein>
<comment type="caution">
    <text evidence="9">Lacks conserved residue(s) required for the propagation of feature annotation.</text>
</comment>
<dbReference type="HAMAP" id="MF_01884">
    <property type="entry name" value="Rho"/>
    <property type="match status" value="1"/>
</dbReference>
<dbReference type="Pfam" id="PF00006">
    <property type="entry name" value="ATP-synt_ab"/>
    <property type="match status" value="1"/>
</dbReference>
<evidence type="ECO:0000256" key="7">
    <source>
        <dbReference type="ARBA" id="ARBA00023015"/>
    </source>
</evidence>
<feature type="binding site" evidence="9">
    <location>
        <position position="212"/>
    </location>
    <ligand>
        <name>ATP</name>
        <dbReference type="ChEBI" id="CHEBI:30616"/>
    </ligand>
</feature>
<keyword evidence="3 9" id="KW-0378">Hydrolase</keyword>
<dbReference type="InterPro" id="IPR003593">
    <property type="entry name" value="AAA+_ATPase"/>
</dbReference>
<dbReference type="SUPFAM" id="SSF52540">
    <property type="entry name" value="P-loop containing nucleoside triphosphate hydrolases"/>
    <property type="match status" value="1"/>
</dbReference>
<dbReference type="InterPro" id="IPR000194">
    <property type="entry name" value="ATPase_F1/V1/A1_a/bsu_nucl-bd"/>
</dbReference>
<comment type="subunit">
    <text evidence="9">Homohexamer. The homohexamer assembles into an open ring structure.</text>
</comment>
<evidence type="ECO:0000256" key="6">
    <source>
        <dbReference type="ARBA" id="ARBA00022884"/>
    </source>
</evidence>
<keyword evidence="5 9" id="KW-0067">ATP-binding</keyword>
<evidence type="ECO:0000256" key="5">
    <source>
        <dbReference type="ARBA" id="ARBA00022840"/>
    </source>
</evidence>
<dbReference type="InterPro" id="IPR011129">
    <property type="entry name" value="CSD"/>
</dbReference>
<dbReference type="CDD" id="cd01128">
    <property type="entry name" value="rho_factor_C"/>
    <property type="match status" value="1"/>
</dbReference>
<dbReference type="Pfam" id="PF07497">
    <property type="entry name" value="Rho_RNA_bind"/>
    <property type="match status" value="1"/>
</dbReference>
<feature type="binding site" evidence="9">
    <location>
        <begin position="181"/>
        <end position="186"/>
    </location>
    <ligand>
        <name>ATP</name>
        <dbReference type="ChEBI" id="CHEBI:30616"/>
    </ligand>
</feature>
<dbReference type="SMART" id="SM00959">
    <property type="entry name" value="Rho_N"/>
    <property type="match status" value="1"/>
</dbReference>
<evidence type="ECO:0000313" key="13">
    <source>
        <dbReference type="EMBL" id="MCW5322298.1"/>
    </source>
</evidence>
<dbReference type="Gene3D" id="2.40.50.140">
    <property type="entry name" value="Nucleic acid-binding proteins"/>
    <property type="match status" value="1"/>
</dbReference>
<dbReference type="Proteomes" id="UP001208935">
    <property type="component" value="Unassembled WGS sequence"/>
</dbReference>
<dbReference type="SMART" id="SM00357">
    <property type="entry name" value="CSP"/>
    <property type="match status" value="1"/>
</dbReference>
<dbReference type="InterPro" id="IPR011112">
    <property type="entry name" value="Rho-like_N"/>
</dbReference>
<keyword evidence="7 9" id="KW-0805">Transcription regulation</keyword>
<dbReference type="PANTHER" id="PTHR46425">
    <property type="entry name" value="TRANSCRIPTION TERMINATION FACTOR RHO"/>
    <property type="match status" value="1"/>
</dbReference>
<keyword evidence="4 9" id="KW-0347">Helicase</keyword>
<dbReference type="InterPro" id="IPR012340">
    <property type="entry name" value="NA-bd_OB-fold"/>
</dbReference>
<evidence type="ECO:0000256" key="11">
    <source>
        <dbReference type="PROSITE-ProRule" id="PRU01203"/>
    </source>
</evidence>
<feature type="domain" description="Rho RNA-BD" evidence="12">
    <location>
        <begin position="48"/>
        <end position="123"/>
    </location>
</feature>
<dbReference type="EC" id="3.6.4.-" evidence="9 10"/>
<comment type="similarity">
    <text evidence="9 11">Belongs to the Rho family.</text>
</comment>
<dbReference type="InterPro" id="IPR027417">
    <property type="entry name" value="P-loop_NTPase"/>
</dbReference>
<dbReference type="InterPro" id="IPR041703">
    <property type="entry name" value="Rho_factor_ATP-bd"/>
</dbReference>
<keyword evidence="6 9" id="KW-0694">RNA-binding</keyword>
<dbReference type="GeneID" id="77320534"/>
<keyword evidence="2 9" id="KW-0547">Nucleotide-binding</keyword>
<dbReference type="Gene3D" id="3.40.50.300">
    <property type="entry name" value="P-loop containing nucleotide triphosphate hydrolases"/>
    <property type="match status" value="1"/>
</dbReference>